<dbReference type="Proteomes" id="UP000535543">
    <property type="component" value="Unassembled WGS sequence"/>
</dbReference>
<keyword evidence="7" id="KW-1185">Reference proteome</keyword>
<dbReference type="RefSeq" id="WP_169590094.1">
    <property type="nucleotide sequence ID" value="NZ_VCQU01000007.1"/>
</dbReference>
<evidence type="ECO:0000313" key="7">
    <source>
        <dbReference type="Proteomes" id="UP000535543"/>
    </source>
</evidence>
<dbReference type="GO" id="GO:0000976">
    <property type="term" value="F:transcription cis-regulatory region binding"/>
    <property type="evidence" value="ECO:0007669"/>
    <property type="project" value="TreeGrafter"/>
</dbReference>
<dbReference type="GO" id="GO:0045892">
    <property type="term" value="P:negative regulation of DNA-templated transcription"/>
    <property type="evidence" value="ECO:0007669"/>
    <property type="project" value="InterPro"/>
</dbReference>
<dbReference type="Gene3D" id="1.10.10.60">
    <property type="entry name" value="Homeodomain-like"/>
    <property type="match status" value="1"/>
</dbReference>
<feature type="domain" description="HTH tetR-type" evidence="5">
    <location>
        <begin position="25"/>
        <end position="85"/>
    </location>
</feature>
<dbReference type="PANTHER" id="PTHR30055:SF151">
    <property type="entry name" value="TRANSCRIPTIONAL REGULATORY PROTEIN"/>
    <property type="match status" value="1"/>
</dbReference>
<proteinExistence type="predicted"/>
<dbReference type="SUPFAM" id="SSF46689">
    <property type="entry name" value="Homeodomain-like"/>
    <property type="match status" value="1"/>
</dbReference>
<sequence>MPDSTRTAELLWDTGDRARRGPKPSLTLGRIVEVAIAKADAEGIATLSMQRIADELGYTKMSLYRYVPGRAELLALMLDTALGAPPELATVNGGWRPRLHAWALAWRDVANAHPWALETAVGARVYGPNELGWLEVALGALAETNLTGGERLDAIVLVNGHVRSLVQQTAPAGTSEKDTGALMAGILTDRADRYPQVAAAFAAAGANDEQDNALEFGLERIFDGLAALIQNRARVLPRQG</sequence>
<gene>
    <name evidence="6" type="ORF">FGL95_19940</name>
</gene>
<dbReference type="Gene3D" id="1.10.357.10">
    <property type="entry name" value="Tetracycline Repressor, domain 2"/>
    <property type="match status" value="1"/>
</dbReference>
<dbReference type="EMBL" id="VCQU01000007">
    <property type="protein sequence ID" value="NMN97314.1"/>
    <property type="molecule type" value="Genomic_DNA"/>
</dbReference>
<dbReference type="PROSITE" id="PS50977">
    <property type="entry name" value="HTH_TETR_2"/>
    <property type="match status" value="1"/>
</dbReference>
<dbReference type="InterPro" id="IPR009057">
    <property type="entry name" value="Homeodomain-like_sf"/>
</dbReference>
<feature type="DNA-binding region" description="H-T-H motif" evidence="4">
    <location>
        <begin position="48"/>
        <end position="67"/>
    </location>
</feature>
<evidence type="ECO:0000256" key="1">
    <source>
        <dbReference type="ARBA" id="ARBA00023015"/>
    </source>
</evidence>
<evidence type="ECO:0000256" key="4">
    <source>
        <dbReference type="PROSITE-ProRule" id="PRU00335"/>
    </source>
</evidence>
<keyword evidence="3" id="KW-0804">Transcription</keyword>
<protein>
    <submittedName>
        <fullName evidence="6">TetR/AcrR family transcriptional regulator</fullName>
    </submittedName>
</protein>
<keyword evidence="2 4" id="KW-0238">DNA-binding</keyword>
<evidence type="ECO:0000259" key="5">
    <source>
        <dbReference type="PROSITE" id="PS50977"/>
    </source>
</evidence>
<dbReference type="SUPFAM" id="SSF48498">
    <property type="entry name" value="Tetracyclin repressor-like, C-terminal domain"/>
    <property type="match status" value="1"/>
</dbReference>
<dbReference type="AlphaFoldDB" id="A0A848KJX5"/>
<name>A0A848KJX5_9NOCA</name>
<dbReference type="Pfam" id="PF00440">
    <property type="entry name" value="TetR_N"/>
    <property type="match status" value="1"/>
</dbReference>
<evidence type="ECO:0000313" key="6">
    <source>
        <dbReference type="EMBL" id="NMN97314.1"/>
    </source>
</evidence>
<organism evidence="6 7">
    <name type="scientific">Antrihabitans stalactiti</name>
    <dbReference type="NCBI Taxonomy" id="2584121"/>
    <lineage>
        <taxon>Bacteria</taxon>
        <taxon>Bacillati</taxon>
        <taxon>Actinomycetota</taxon>
        <taxon>Actinomycetes</taxon>
        <taxon>Mycobacteriales</taxon>
        <taxon>Nocardiaceae</taxon>
        <taxon>Antrihabitans</taxon>
    </lineage>
</organism>
<reference evidence="6 7" key="2">
    <citation type="submission" date="2020-06" db="EMBL/GenBank/DDBJ databases">
        <title>Antribacter stalactiti gen. nov., sp. nov., a new member of the family Nacardiaceae isolated from a cave.</title>
        <authorList>
            <person name="Kim I.S."/>
        </authorList>
    </citation>
    <scope>NUCLEOTIDE SEQUENCE [LARGE SCALE GENOMIC DNA]</scope>
    <source>
        <strain evidence="6 7">YC2-7</strain>
    </source>
</reference>
<dbReference type="GO" id="GO:0003700">
    <property type="term" value="F:DNA-binding transcription factor activity"/>
    <property type="evidence" value="ECO:0007669"/>
    <property type="project" value="TreeGrafter"/>
</dbReference>
<comment type="caution">
    <text evidence="6">The sequence shown here is derived from an EMBL/GenBank/DDBJ whole genome shotgun (WGS) entry which is preliminary data.</text>
</comment>
<keyword evidence="1" id="KW-0805">Transcription regulation</keyword>
<dbReference type="InterPro" id="IPR036271">
    <property type="entry name" value="Tet_transcr_reg_TetR-rel_C_sf"/>
</dbReference>
<dbReference type="InterPro" id="IPR004111">
    <property type="entry name" value="Repressor_TetR_C"/>
</dbReference>
<evidence type="ECO:0000256" key="2">
    <source>
        <dbReference type="ARBA" id="ARBA00023125"/>
    </source>
</evidence>
<evidence type="ECO:0000256" key="3">
    <source>
        <dbReference type="ARBA" id="ARBA00023163"/>
    </source>
</evidence>
<accession>A0A848KJX5</accession>
<dbReference type="PANTHER" id="PTHR30055">
    <property type="entry name" value="HTH-TYPE TRANSCRIPTIONAL REGULATOR RUTR"/>
    <property type="match status" value="1"/>
</dbReference>
<dbReference type="InterPro" id="IPR001647">
    <property type="entry name" value="HTH_TetR"/>
</dbReference>
<dbReference type="InterPro" id="IPR050109">
    <property type="entry name" value="HTH-type_TetR-like_transc_reg"/>
</dbReference>
<dbReference type="Pfam" id="PF02909">
    <property type="entry name" value="TetR_C_1"/>
    <property type="match status" value="1"/>
</dbReference>
<reference evidence="6 7" key="1">
    <citation type="submission" date="2019-05" db="EMBL/GenBank/DDBJ databases">
        <authorList>
            <person name="Lee S.D."/>
        </authorList>
    </citation>
    <scope>NUCLEOTIDE SEQUENCE [LARGE SCALE GENOMIC DNA]</scope>
    <source>
        <strain evidence="6 7">YC2-7</strain>
    </source>
</reference>